<evidence type="ECO:0000256" key="3">
    <source>
        <dbReference type="ARBA" id="ARBA00022588"/>
    </source>
</evidence>
<dbReference type="InterPro" id="IPR002035">
    <property type="entry name" value="VWF_A"/>
</dbReference>
<dbReference type="OMA" id="ISANTPC"/>
<accession>A0A401NI89</accession>
<dbReference type="STRING" id="75743.A0A401NI89"/>
<dbReference type="GO" id="GO:0070062">
    <property type="term" value="C:extracellular exosome"/>
    <property type="evidence" value="ECO:0007669"/>
    <property type="project" value="TreeGrafter"/>
</dbReference>
<evidence type="ECO:0000256" key="5">
    <source>
        <dbReference type="ARBA" id="ARBA00022729"/>
    </source>
</evidence>
<dbReference type="PANTHER" id="PTHR46393">
    <property type="entry name" value="SUSHI DOMAIN-CONTAINING PROTEIN"/>
    <property type="match status" value="1"/>
</dbReference>
<keyword evidence="10" id="KW-0378">Hydrolase</keyword>
<evidence type="ECO:0000256" key="2">
    <source>
        <dbReference type="ARBA" id="ARBA00022525"/>
    </source>
</evidence>
<evidence type="ECO:0000313" key="13">
    <source>
        <dbReference type="EMBL" id="GCB60585.1"/>
    </source>
</evidence>
<keyword evidence="14" id="KW-1185">Reference proteome</keyword>
<evidence type="ECO:0000256" key="10">
    <source>
        <dbReference type="RuleBase" id="RU363034"/>
    </source>
</evidence>
<dbReference type="GO" id="GO:0006956">
    <property type="term" value="P:complement activation"/>
    <property type="evidence" value="ECO:0007669"/>
    <property type="project" value="TreeGrafter"/>
</dbReference>
<dbReference type="Pfam" id="PF00089">
    <property type="entry name" value="Trypsin"/>
    <property type="match status" value="2"/>
</dbReference>
<dbReference type="InterPro" id="IPR036465">
    <property type="entry name" value="vWFA_dom_sf"/>
</dbReference>
<dbReference type="GO" id="GO:0045087">
    <property type="term" value="P:innate immune response"/>
    <property type="evidence" value="ECO:0007669"/>
    <property type="project" value="UniProtKB-KW"/>
</dbReference>
<keyword evidence="9" id="KW-0325">Glycoprotein</keyword>
<dbReference type="InterPro" id="IPR018114">
    <property type="entry name" value="TRYPSIN_HIS"/>
</dbReference>
<dbReference type="GO" id="GO:0004252">
    <property type="term" value="F:serine-type endopeptidase activity"/>
    <property type="evidence" value="ECO:0007669"/>
    <property type="project" value="InterPro"/>
</dbReference>
<dbReference type="FunFam" id="2.40.10.10:FF:000068">
    <property type="entry name" value="transmembrane protease serine 2"/>
    <property type="match status" value="1"/>
</dbReference>
<evidence type="ECO:0000256" key="8">
    <source>
        <dbReference type="ARBA" id="ARBA00023157"/>
    </source>
</evidence>
<feature type="domain" description="VWFA" evidence="11">
    <location>
        <begin position="41"/>
        <end position="234"/>
    </location>
</feature>
<proteinExistence type="predicted"/>
<dbReference type="InterPro" id="IPR033116">
    <property type="entry name" value="TRYPSIN_SER"/>
</dbReference>
<evidence type="ECO:0000256" key="9">
    <source>
        <dbReference type="ARBA" id="ARBA00023180"/>
    </source>
</evidence>
<dbReference type="EMBL" id="BFAA01003691">
    <property type="protein sequence ID" value="GCB60585.1"/>
    <property type="molecule type" value="Genomic_DNA"/>
</dbReference>
<dbReference type="OrthoDB" id="6127264at2759"/>
<dbReference type="GO" id="GO:0009617">
    <property type="term" value="P:response to bacterium"/>
    <property type="evidence" value="ECO:0007669"/>
    <property type="project" value="TreeGrafter"/>
</dbReference>
<comment type="caution">
    <text evidence="13">The sequence shown here is derived from an EMBL/GenBank/DDBJ whole genome shotgun (WGS) entry which is preliminary data.</text>
</comment>
<dbReference type="PANTHER" id="PTHR46393:SF7">
    <property type="entry name" value="COMPLEMENT C2"/>
    <property type="match status" value="1"/>
</dbReference>
<keyword evidence="7" id="KW-0391">Immunity</keyword>
<dbReference type="Gene3D" id="3.40.50.410">
    <property type="entry name" value="von Willebrand factor, type A domain"/>
    <property type="match status" value="1"/>
</dbReference>
<comment type="subcellular location">
    <subcellularLocation>
        <location evidence="1">Secreted</location>
    </subcellularLocation>
</comment>
<evidence type="ECO:0000256" key="1">
    <source>
        <dbReference type="ARBA" id="ARBA00004613"/>
    </source>
</evidence>
<evidence type="ECO:0000256" key="6">
    <source>
        <dbReference type="ARBA" id="ARBA00022737"/>
    </source>
</evidence>
<dbReference type="PROSITE" id="PS00134">
    <property type="entry name" value="TRYPSIN_HIS"/>
    <property type="match status" value="1"/>
</dbReference>
<dbReference type="SMART" id="SM00327">
    <property type="entry name" value="VWA"/>
    <property type="match status" value="1"/>
</dbReference>
<dbReference type="InterPro" id="IPR043504">
    <property type="entry name" value="Peptidase_S1_PA_chymotrypsin"/>
</dbReference>
<sequence>KYAFDNVEDLTMELDTLESTIRNRDLSSGTLVNTAQRSKFDIFFVIDASTSVGNENFIKSLNFVTTFIDRVSDINGPVRFGVITFGSYPIIITDIKEHLTPKAVIERIKLVEYREYHNNTGRRTGLALEIVHSSINQTLNLQAARGQPIPKQVIIVITAGQYNGAPTPFIVSYKIFKLLSHLPAQLDIFAIGIGELLKSYLETLVPMPLKAAKGHQYVFYLPSYHHLEKAQEQTSKNETVPALPAFDCGVRGNVIQRPISRIFGGIKSKEYEWPWQVVIDMQNRDFCGGSIISRHWILSAAHCFNDTIGEITNFTVSAGSIRRREGLQRLAVEEVIIHEDFSSPSEMNNDIALLKTKDPFIFSPHVRPVCLPCTKKSAEILSSVAGTWDEVCQYEDALLTGRGGRMQKIISGYVSGWGYYNKKGKILSHNLYHAQVDVQHHLTCGSPHPLTETMFCAKGVETDSCKGDSGGPFVMERNRKWIQVGIVSFGRTPDCGVNFMGFYSRVPKLMSWIKERVTDLEYE</sequence>
<dbReference type="PRINTS" id="PR00722">
    <property type="entry name" value="CHYMOTRYPSIN"/>
</dbReference>
<feature type="domain" description="Peptidase S1" evidence="12">
    <location>
        <begin position="262"/>
        <end position="518"/>
    </location>
</feature>
<dbReference type="FunFam" id="2.40.10.10:FF:000054">
    <property type="entry name" value="Complement C1r subcomponent"/>
    <property type="match status" value="1"/>
</dbReference>
<dbReference type="SMART" id="SM00020">
    <property type="entry name" value="Tryp_SPc"/>
    <property type="match status" value="1"/>
</dbReference>
<feature type="non-terminal residue" evidence="13">
    <location>
        <position position="1"/>
    </location>
</feature>
<dbReference type="InterPro" id="IPR001254">
    <property type="entry name" value="Trypsin_dom"/>
</dbReference>
<keyword evidence="3" id="KW-0399">Innate immunity</keyword>
<dbReference type="AlphaFoldDB" id="A0A401NI89"/>
<name>A0A401NI89_SCYTO</name>
<keyword evidence="4" id="KW-0768">Sushi</keyword>
<dbReference type="CDD" id="cd01450">
    <property type="entry name" value="vWFA_subfamily_ECM"/>
    <property type="match status" value="1"/>
</dbReference>
<keyword evidence="2" id="KW-0964">Secreted</keyword>
<evidence type="ECO:0000313" key="14">
    <source>
        <dbReference type="Proteomes" id="UP000288216"/>
    </source>
</evidence>
<evidence type="ECO:0000256" key="4">
    <source>
        <dbReference type="ARBA" id="ARBA00022659"/>
    </source>
</evidence>
<dbReference type="Pfam" id="PF00092">
    <property type="entry name" value="VWA"/>
    <property type="match status" value="1"/>
</dbReference>
<keyword evidence="8" id="KW-1015">Disulfide bond</keyword>
<protein>
    <recommendedName>
        <fullName evidence="15">VWFA domain-containing protein</fullName>
    </recommendedName>
</protein>
<dbReference type="PROSITE" id="PS50240">
    <property type="entry name" value="TRYPSIN_DOM"/>
    <property type="match status" value="1"/>
</dbReference>
<evidence type="ECO:0000256" key="7">
    <source>
        <dbReference type="ARBA" id="ARBA00022859"/>
    </source>
</evidence>
<keyword evidence="10" id="KW-0720">Serine protease</keyword>
<dbReference type="PROSITE" id="PS00135">
    <property type="entry name" value="TRYPSIN_SER"/>
    <property type="match status" value="1"/>
</dbReference>
<evidence type="ECO:0000259" key="12">
    <source>
        <dbReference type="PROSITE" id="PS50240"/>
    </source>
</evidence>
<dbReference type="CDD" id="cd00190">
    <property type="entry name" value="Tryp_SPc"/>
    <property type="match status" value="1"/>
</dbReference>
<dbReference type="InterPro" id="IPR001314">
    <property type="entry name" value="Peptidase_S1A"/>
</dbReference>
<dbReference type="InterPro" id="IPR009003">
    <property type="entry name" value="Peptidase_S1_PA"/>
</dbReference>
<dbReference type="SUPFAM" id="SSF53300">
    <property type="entry name" value="vWA-like"/>
    <property type="match status" value="1"/>
</dbReference>
<dbReference type="SUPFAM" id="SSF50494">
    <property type="entry name" value="Trypsin-like serine proteases"/>
    <property type="match status" value="1"/>
</dbReference>
<evidence type="ECO:0000259" key="11">
    <source>
        <dbReference type="PROSITE" id="PS50234"/>
    </source>
</evidence>
<dbReference type="Gene3D" id="2.40.10.10">
    <property type="entry name" value="Trypsin-like serine proteases"/>
    <property type="match status" value="2"/>
</dbReference>
<keyword evidence="5" id="KW-0732">Signal</keyword>
<dbReference type="PROSITE" id="PS50234">
    <property type="entry name" value="VWFA"/>
    <property type="match status" value="1"/>
</dbReference>
<evidence type="ECO:0008006" key="15">
    <source>
        <dbReference type="Google" id="ProtNLM"/>
    </source>
</evidence>
<dbReference type="Proteomes" id="UP000288216">
    <property type="component" value="Unassembled WGS sequence"/>
</dbReference>
<gene>
    <name evidence="13" type="ORF">scyTo_0009196</name>
</gene>
<dbReference type="GO" id="GO:0006508">
    <property type="term" value="P:proteolysis"/>
    <property type="evidence" value="ECO:0007669"/>
    <property type="project" value="UniProtKB-KW"/>
</dbReference>
<reference evidence="13 14" key="1">
    <citation type="journal article" date="2018" name="Nat. Ecol. Evol.">
        <title>Shark genomes provide insights into elasmobranch evolution and the origin of vertebrates.</title>
        <authorList>
            <person name="Hara Y"/>
            <person name="Yamaguchi K"/>
            <person name="Onimaru K"/>
            <person name="Kadota M"/>
            <person name="Koyanagi M"/>
            <person name="Keeley SD"/>
            <person name="Tatsumi K"/>
            <person name="Tanaka K"/>
            <person name="Motone F"/>
            <person name="Kageyama Y"/>
            <person name="Nozu R"/>
            <person name="Adachi N"/>
            <person name="Nishimura O"/>
            <person name="Nakagawa R"/>
            <person name="Tanegashima C"/>
            <person name="Kiyatake I"/>
            <person name="Matsumoto R"/>
            <person name="Murakumo K"/>
            <person name="Nishida K"/>
            <person name="Terakita A"/>
            <person name="Kuratani S"/>
            <person name="Sato K"/>
            <person name="Hyodo S Kuraku.S."/>
        </authorList>
    </citation>
    <scope>NUCLEOTIDE SEQUENCE [LARGE SCALE GENOMIC DNA]</scope>
</reference>
<keyword evidence="6" id="KW-0677">Repeat</keyword>
<keyword evidence="10" id="KW-0645">Protease</keyword>
<organism evidence="13 14">
    <name type="scientific">Scyliorhinus torazame</name>
    <name type="common">Cloudy catshark</name>
    <name type="synonym">Catulus torazame</name>
    <dbReference type="NCBI Taxonomy" id="75743"/>
    <lineage>
        <taxon>Eukaryota</taxon>
        <taxon>Metazoa</taxon>
        <taxon>Chordata</taxon>
        <taxon>Craniata</taxon>
        <taxon>Vertebrata</taxon>
        <taxon>Chondrichthyes</taxon>
        <taxon>Elasmobranchii</taxon>
        <taxon>Galeomorphii</taxon>
        <taxon>Galeoidea</taxon>
        <taxon>Carcharhiniformes</taxon>
        <taxon>Scyliorhinidae</taxon>
        <taxon>Scyliorhinus</taxon>
    </lineage>
</organism>